<dbReference type="VEuPathDB" id="FungiDB:ASPSYDRAFT_51937"/>
<dbReference type="GeneID" id="63764468"/>
<organism evidence="3 4">
    <name type="scientific">Aspergillus sydowii CBS 593.65</name>
    <dbReference type="NCBI Taxonomy" id="1036612"/>
    <lineage>
        <taxon>Eukaryota</taxon>
        <taxon>Fungi</taxon>
        <taxon>Dikarya</taxon>
        <taxon>Ascomycota</taxon>
        <taxon>Pezizomycotina</taxon>
        <taxon>Eurotiomycetes</taxon>
        <taxon>Eurotiomycetidae</taxon>
        <taxon>Eurotiales</taxon>
        <taxon>Aspergillaceae</taxon>
        <taxon>Aspergillus</taxon>
        <taxon>Aspergillus subgen. Nidulantes</taxon>
    </lineage>
</organism>
<gene>
    <name evidence="3" type="ORF">ASPSYDRAFT_51937</name>
</gene>
<dbReference type="Pfam" id="PF25000">
    <property type="entry name" value="DUF7779"/>
    <property type="match status" value="1"/>
</dbReference>
<dbReference type="PANTHER" id="PTHR47691:SF3">
    <property type="entry name" value="HTH-TYPE TRANSCRIPTIONAL REGULATOR RV0890C-RELATED"/>
    <property type="match status" value="1"/>
</dbReference>
<dbReference type="Pfam" id="PF00931">
    <property type="entry name" value="NB-ARC"/>
    <property type="match status" value="1"/>
</dbReference>
<proteinExistence type="predicted"/>
<evidence type="ECO:0000313" key="3">
    <source>
        <dbReference type="EMBL" id="OJJ52519.1"/>
    </source>
</evidence>
<evidence type="ECO:0000259" key="2">
    <source>
        <dbReference type="Pfam" id="PF25000"/>
    </source>
</evidence>
<dbReference type="GO" id="GO:0043531">
    <property type="term" value="F:ADP binding"/>
    <property type="evidence" value="ECO:0007669"/>
    <property type="project" value="InterPro"/>
</dbReference>
<dbReference type="PANTHER" id="PTHR47691">
    <property type="entry name" value="REGULATOR-RELATED"/>
    <property type="match status" value="1"/>
</dbReference>
<dbReference type="Pfam" id="PF13424">
    <property type="entry name" value="TPR_12"/>
    <property type="match status" value="1"/>
</dbReference>
<sequence>MAQTADPVFCQSLWKAGCANLEKTLDRQDTALCGRCPDYETARTNLKSLEQDEERRVTLLLRRMEPALNNLRNFTLVLSRGVSTAAINTNILWGLLDLFTEITVKSDYAFPRVVDMIEEMSFVLDLFRIYETTIRLEPGQEISALNTMLEFLSFITSAVQFFRYHASRTRKFDEEIGRVWPDLDAAYQKTIKKMRLKVSRLKEISSALQEQTQQLTTSSFNQAVLLQSLGQLEIQPGRDDTSIAETAVNMTPLVNNIPYPRNANFFGREVELDLIRAELDHDTEHPQFRSYAIWGMGGIGKTQLALSYAHERAEKGIPVVIWINSETRIDIYQSYTDVAERLDLQDTKRDASGNQNQFAVTKWLQKTSSEWLLVFDNVEDVNLIRQCWPASSRGSVLITSRSEIVAMDPAAGGLEVPIFSTAEAEGFLYSLLKRGSYSDSERNSCTKLAGRLDGLPLALMLMAMQIRTKKTKIERFLKDYETDYERYHRTPSRGVPNIYYPHSLETAYLTSFKAASESAQAILGVICLLAPDRIPEELFQPADSSWLTSDLAFCACNSDFDDALEQLLSSSLIGRDPENGTMRIHRIIQERYRTWLGKDRRRQCLLTAAKLLCSAFPKSVNGLAMRNEWHICQKYIPHALALCNRYTEDKVKLATPREFDDFTALLTSCGWYLMECGAWSQFRILIEVAFEVCENKQSIEYAHLLMSAASVACESGNAARAYPLIDKAMEIRRALLPPNHEELANLYHNYANIHLTYEVTPKTIKAAKETIYKALEIDMTKPEAARNRILHIRYLVLSLAYTLNGEYTKSWAYIDKAQTYAVQTFGEKCHLWASGETKRGAVRYLQGRYNEAKQHYLEAHAVYSKANDIHPSTSSTEVRLGSIALIQGHLDEAHDWFQKALLKCQLNESEKGDRGDTARVMRKLSQALEAKGMTAKAEELAAVAREIRKEVQGERYESLPESDYAYDLMIFVPFR</sequence>
<dbReference type="InterPro" id="IPR002182">
    <property type="entry name" value="NB-ARC"/>
</dbReference>
<protein>
    <submittedName>
        <fullName evidence="3">Uncharacterized protein</fullName>
    </submittedName>
</protein>
<feature type="domain" description="DUF7779" evidence="2">
    <location>
        <begin position="511"/>
        <end position="600"/>
    </location>
</feature>
<dbReference type="SUPFAM" id="SSF48452">
    <property type="entry name" value="TPR-like"/>
    <property type="match status" value="1"/>
</dbReference>
<accession>A0A1L9SZC5</accession>
<dbReference type="Gene3D" id="3.40.50.300">
    <property type="entry name" value="P-loop containing nucleotide triphosphate hydrolases"/>
    <property type="match status" value="1"/>
</dbReference>
<keyword evidence="4" id="KW-1185">Reference proteome</keyword>
<dbReference type="InterPro" id="IPR056681">
    <property type="entry name" value="DUF7779"/>
</dbReference>
<evidence type="ECO:0000259" key="1">
    <source>
        <dbReference type="Pfam" id="PF00931"/>
    </source>
</evidence>
<dbReference type="InterPro" id="IPR027417">
    <property type="entry name" value="P-loop_NTPase"/>
</dbReference>
<dbReference type="OrthoDB" id="6161812at2759"/>
<dbReference type="SUPFAM" id="SSF52540">
    <property type="entry name" value="P-loop containing nucleoside triphosphate hydrolases"/>
    <property type="match status" value="1"/>
</dbReference>
<name>A0A1L9SZC5_9EURO</name>
<dbReference type="Gene3D" id="1.25.40.10">
    <property type="entry name" value="Tetratricopeptide repeat domain"/>
    <property type="match status" value="2"/>
</dbReference>
<dbReference type="STRING" id="1036612.A0A1L9SZC5"/>
<feature type="domain" description="NB-ARC" evidence="1">
    <location>
        <begin position="284"/>
        <end position="411"/>
    </location>
</feature>
<dbReference type="PRINTS" id="PR00364">
    <property type="entry name" value="DISEASERSIST"/>
</dbReference>
<dbReference type="RefSeq" id="XP_040696325.1">
    <property type="nucleotide sequence ID" value="XM_040848395.1"/>
</dbReference>
<reference evidence="4" key="1">
    <citation type="journal article" date="2017" name="Genome Biol.">
        <title>Comparative genomics reveals high biological diversity and specific adaptations in the industrially and medically important fungal genus Aspergillus.</title>
        <authorList>
            <person name="de Vries R.P."/>
            <person name="Riley R."/>
            <person name="Wiebenga A."/>
            <person name="Aguilar-Osorio G."/>
            <person name="Amillis S."/>
            <person name="Uchima C.A."/>
            <person name="Anderluh G."/>
            <person name="Asadollahi M."/>
            <person name="Askin M."/>
            <person name="Barry K."/>
            <person name="Battaglia E."/>
            <person name="Bayram O."/>
            <person name="Benocci T."/>
            <person name="Braus-Stromeyer S.A."/>
            <person name="Caldana C."/>
            <person name="Canovas D."/>
            <person name="Cerqueira G.C."/>
            <person name="Chen F."/>
            <person name="Chen W."/>
            <person name="Choi C."/>
            <person name="Clum A."/>
            <person name="Dos Santos R.A."/>
            <person name="Damasio A.R."/>
            <person name="Diallinas G."/>
            <person name="Emri T."/>
            <person name="Fekete E."/>
            <person name="Flipphi M."/>
            <person name="Freyberg S."/>
            <person name="Gallo A."/>
            <person name="Gournas C."/>
            <person name="Habgood R."/>
            <person name="Hainaut M."/>
            <person name="Harispe M.L."/>
            <person name="Henrissat B."/>
            <person name="Hilden K.S."/>
            <person name="Hope R."/>
            <person name="Hossain A."/>
            <person name="Karabika E."/>
            <person name="Karaffa L."/>
            <person name="Karanyi Z."/>
            <person name="Krasevec N."/>
            <person name="Kuo A."/>
            <person name="Kusch H."/>
            <person name="LaButti K."/>
            <person name="Lagendijk E.L."/>
            <person name="Lapidus A."/>
            <person name="Levasseur A."/>
            <person name="Lindquist E."/>
            <person name="Lipzen A."/>
            <person name="Logrieco A.F."/>
            <person name="MacCabe A."/>
            <person name="Maekelae M.R."/>
            <person name="Malavazi I."/>
            <person name="Melin P."/>
            <person name="Meyer V."/>
            <person name="Mielnichuk N."/>
            <person name="Miskei M."/>
            <person name="Molnar A.P."/>
            <person name="Mule G."/>
            <person name="Ngan C.Y."/>
            <person name="Orejas M."/>
            <person name="Orosz E."/>
            <person name="Ouedraogo J.P."/>
            <person name="Overkamp K.M."/>
            <person name="Park H.-S."/>
            <person name="Perrone G."/>
            <person name="Piumi F."/>
            <person name="Punt P.J."/>
            <person name="Ram A.F."/>
            <person name="Ramon A."/>
            <person name="Rauscher S."/>
            <person name="Record E."/>
            <person name="Riano-Pachon D.M."/>
            <person name="Robert V."/>
            <person name="Roehrig J."/>
            <person name="Ruller R."/>
            <person name="Salamov A."/>
            <person name="Salih N.S."/>
            <person name="Samson R.A."/>
            <person name="Sandor E."/>
            <person name="Sanguinetti M."/>
            <person name="Schuetze T."/>
            <person name="Sepcic K."/>
            <person name="Shelest E."/>
            <person name="Sherlock G."/>
            <person name="Sophianopoulou V."/>
            <person name="Squina F.M."/>
            <person name="Sun H."/>
            <person name="Susca A."/>
            <person name="Todd R.B."/>
            <person name="Tsang A."/>
            <person name="Unkles S.E."/>
            <person name="van de Wiele N."/>
            <person name="van Rossen-Uffink D."/>
            <person name="Oliveira J.V."/>
            <person name="Vesth T.C."/>
            <person name="Visser J."/>
            <person name="Yu J.-H."/>
            <person name="Zhou M."/>
            <person name="Andersen M.R."/>
            <person name="Archer D.B."/>
            <person name="Baker S.E."/>
            <person name="Benoit I."/>
            <person name="Brakhage A.A."/>
            <person name="Braus G.H."/>
            <person name="Fischer R."/>
            <person name="Frisvad J.C."/>
            <person name="Goldman G.H."/>
            <person name="Houbraken J."/>
            <person name="Oakley B."/>
            <person name="Pocsi I."/>
            <person name="Scazzocchio C."/>
            <person name="Seiboth B."/>
            <person name="vanKuyk P.A."/>
            <person name="Wortman J."/>
            <person name="Dyer P.S."/>
            <person name="Grigoriev I.V."/>
        </authorList>
    </citation>
    <scope>NUCLEOTIDE SEQUENCE [LARGE SCALE GENOMIC DNA]</scope>
    <source>
        <strain evidence="4">CBS 593.65</strain>
    </source>
</reference>
<dbReference type="AlphaFoldDB" id="A0A1L9SZC5"/>
<dbReference type="EMBL" id="KV878601">
    <property type="protein sequence ID" value="OJJ52519.1"/>
    <property type="molecule type" value="Genomic_DNA"/>
</dbReference>
<dbReference type="InterPro" id="IPR011990">
    <property type="entry name" value="TPR-like_helical_dom_sf"/>
</dbReference>
<evidence type="ECO:0000313" key="4">
    <source>
        <dbReference type="Proteomes" id="UP000184356"/>
    </source>
</evidence>
<dbReference type="Proteomes" id="UP000184356">
    <property type="component" value="Unassembled WGS sequence"/>
</dbReference>